<keyword evidence="7" id="KW-1185">Reference proteome</keyword>
<dbReference type="PROSITE" id="PS00149">
    <property type="entry name" value="SULFATASE_2"/>
    <property type="match status" value="1"/>
</dbReference>
<dbReference type="AlphaFoldDB" id="A0A517RGE3"/>
<evidence type="ECO:0000256" key="3">
    <source>
        <dbReference type="ARBA" id="ARBA00022801"/>
    </source>
</evidence>
<evidence type="ECO:0000259" key="5">
    <source>
        <dbReference type="Pfam" id="PF00884"/>
    </source>
</evidence>
<gene>
    <name evidence="6" type="primary">atsA_17</name>
    <name evidence="6" type="ORF">Pan241w_30250</name>
</gene>
<evidence type="ECO:0000313" key="6">
    <source>
        <dbReference type="EMBL" id="QDT42930.1"/>
    </source>
</evidence>
<dbReference type="Pfam" id="PF00884">
    <property type="entry name" value="Sulfatase"/>
    <property type="match status" value="1"/>
</dbReference>
<keyword evidence="2" id="KW-0479">Metal-binding</keyword>
<reference evidence="6 7" key="1">
    <citation type="submission" date="2019-02" db="EMBL/GenBank/DDBJ databases">
        <title>Deep-cultivation of Planctomycetes and their phenomic and genomic characterization uncovers novel biology.</title>
        <authorList>
            <person name="Wiegand S."/>
            <person name="Jogler M."/>
            <person name="Boedeker C."/>
            <person name="Pinto D."/>
            <person name="Vollmers J."/>
            <person name="Rivas-Marin E."/>
            <person name="Kohn T."/>
            <person name="Peeters S.H."/>
            <person name="Heuer A."/>
            <person name="Rast P."/>
            <person name="Oberbeckmann S."/>
            <person name="Bunk B."/>
            <person name="Jeske O."/>
            <person name="Meyerdierks A."/>
            <person name="Storesund J.E."/>
            <person name="Kallscheuer N."/>
            <person name="Luecker S."/>
            <person name="Lage O.M."/>
            <person name="Pohl T."/>
            <person name="Merkel B.J."/>
            <person name="Hornburger P."/>
            <person name="Mueller R.-W."/>
            <person name="Bruemmer F."/>
            <person name="Labrenz M."/>
            <person name="Spormann A.M."/>
            <person name="Op den Camp H."/>
            <person name="Overmann J."/>
            <person name="Amann R."/>
            <person name="Jetten M.S.M."/>
            <person name="Mascher T."/>
            <person name="Medema M.H."/>
            <person name="Devos D.P."/>
            <person name="Kaster A.-K."/>
            <person name="Ovreas L."/>
            <person name="Rohde M."/>
            <person name="Galperin M.Y."/>
            <person name="Jogler C."/>
        </authorList>
    </citation>
    <scope>NUCLEOTIDE SEQUENCE [LARGE SCALE GENOMIC DNA]</scope>
    <source>
        <strain evidence="6 7">Pan241w</strain>
    </source>
</reference>
<comment type="similarity">
    <text evidence="1">Belongs to the sulfatase family.</text>
</comment>
<evidence type="ECO:0000313" key="7">
    <source>
        <dbReference type="Proteomes" id="UP000317171"/>
    </source>
</evidence>
<proteinExistence type="inferred from homology"/>
<protein>
    <submittedName>
        <fullName evidence="6">Arylsulfatase</fullName>
        <ecNumber evidence="6">3.1.6.1</ecNumber>
    </submittedName>
</protein>
<dbReference type="OrthoDB" id="9783154at2"/>
<dbReference type="Gene3D" id="3.40.720.10">
    <property type="entry name" value="Alkaline Phosphatase, subunit A"/>
    <property type="match status" value="1"/>
</dbReference>
<dbReference type="InterPro" id="IPR000917">
    <property type="entry name" value="Sulfatase_N"/>
</dbReference>
<dbReference type="InterPro" id="IPR017850">
    <property type="entry name" value="Alkaline_phosphatase_core_sf"/>
</dbReference>
<dbReference type="PANTHER" id="PTHR42693">
    <property type="entry name" value="ARYLSULFATASE FAMILY MEMBER"/>
    <property type="match status" value="1"/>
</dbReference>
<dbReference type="PANTHER" id="PTHR42693:SF33">
    <property type="entry name" value="ARYLSULFATASE"/>
    <property type="match status" value="1"/>
</dbReference>
<dbReference type="EMBL" id="CP036269">
    <property type="protein sequence ID" value="QDT42930.1"/>
    <property type="molecule type" value="Genomic_DNA"/>
</dbReference>
<feature type="domain" description="Sulfatase N-terminal" evidence="5">
    <location>
        <begin position="33"/>
        <end position="347"/>
    </location>
</feature>
<sequence>MRIVKMLKPILFLLSVVLWTRLPLQAAEKPTKPNVLVILVDDLGYGDLSSYGATDLKSPQIDQLIGRGMKFTNFYANCPVCSPTRAALLTGRYQDLVGVPGVIRTHPENSWGYLLPTAITLADVFHQAGYYTGIIGKWHLGLESPNTPNERGFDFFHGFLGDMMDDYYQHRRHNVNYMRLNQKTIDPQGHATDLFTDWACEFLQQQATSPKPFFLYLAYNAPHTPIQPPKEWVEKVVRREPGIDPKRAKLVALIEHLDEGIGKVIQTLDQTGLSENTIIVFSSDNGGQLSVGANNGNLRDGKQSVYEGGLKVPTGVVWQNRIAPQSQSDFMAMSMDLFPTVCEAAGISVPEGLDAVSILPTLEGKTQAPLRQNWFYRRREGGTRYGGKTIEAVRSGDWKLLQNSPFAPLELYNLKADPLEKNNLAEKNRKKFNQMSALLRAEIQRYGSVPWQKPISSTSD</sequence>
<dbReference type="GO" id="GO:0004065">
    <property type="term" value="F:arylsulfatase activity"/>
    <property type="evidence" value="ECO:0007669"/>
    <property type="project" value="UniProtKB-EC"/>
</dbReference>
<keyword evidence="4" id="KW-0106">Calcium</keyword>
<dbReference type="KEGG" id="gaz:Pan241w_30250"/>
<dbReference type="InterPro" id="IPR024607">
    <property type="entry name" value="Sulfatase_CS"/>
</dbReference>
<dbReference type="InterPro" id="IPR050738">
    <property type="entry name" value="Sulfatase"/>
</dbReference>
<keyword evidence="3 6" id="KW-0378">Hydrolase</keyword>
<evidence type="ECO:0000256" key="1">
    <source>
        <dbReference type="ARBA" id="ARBA00008779"/>
    </source>
</evidence>
<dbReference type="GO" id="GO:0046872">
    <property type="term" value="F:metal ion binding"/>
    <property type="evidence" value="ECO:0007669"/>
    <property type="project" value="UniProtKB-KW"/>
</dbReference>
<dbReference type="Gene3D" id="3.30.1120.10">
    <property type="match status" value="1"/>
</dbReference>
<dbReference type="PROSITE" id="PS00523">
    <property type="entry name" value="SULFATASE_1"/>
    <property type="match status" value="1"/>
</dbReference>
<evidence type="ECO:0000256" key="2">
    <source>
        <dbReference type="ARBA" id="ARBA00022723"/>
    </source>
</evidence>
<dbReference type="Proteomes" id="UP000317171">
    <property type="component" value="Chromosome"/>
</dbReference>
<dbReference type="SUPFAM" id="SSF53649">
    <property type="entry name" value="Alkaline phosphatase-like"/>
    <property type="match status" value="1"/>
</dbReference>
<accession>A0A517RGE3</accession>
<evidence type="ECO:0000256" key="4">
    <source>
        <dbReference type="ARBA" id="ARBA00022837"/>
    </source>
</evidence>
<organism evidence="6 7">
    <name type="scientific">Gimesia alba</name>
    <dbReference type="NCBI Taxonomy" id="2527973"/>
    <lineage>
        <taxon>Bacteria</taxon>
        <taxon>Pseudomonadati</taxon>
        <taxon>Planctomycetota</taxon>
        <taxon>Planctomycetia</taxon>
        <taxon>Planctomycetales</taxon>
        <taxon>Planctomycetaceae</taxon>
        <taxon>Gimesia</taxon>
    </lineage>
</organism>
<name>A0A517RGE3_9PLAN</name>
<dbReference type="EC" id="3.1.6.1" evidence="6"/>